<proteinExistence type="predicted"/>
<accession>A0AA40CWF0</accession>
<evidence type="ECO:0000313" key="4">
    <source>
        <dbReference type="Proteomes" id="UP001174936"/>
    </source>
</evidence>
<reference evidence="3" key="1">
    <citation type="submission" date="2023-06" db="EMBL/GenBank/DDBJ databases">
        <title>Genome-scale phylogeny and comparative genomics of the fungal order Sordariales.</title>
        <authorList>
            <consortium name="Lawrence Berkeley National Laboratory"/>
            <person name="Hensen N."/>
            <person name="Bonometti L."/>
            <person name="Westerberg I."/>
            <person name="Brannstrom I.O."/>
            <person name="Guillou S."/>
            <person name="Cros-Aarteil S."/>
            <person name="Calhoun S."/>
            <person name="Haridas S."/>
            <person name="Kuo A."/>
            <person name="Mondo S."/>
            <person name="Pangilinan J."/>
            <person name="Riley R."/>
            <person name="Labutti K."/>
            <person name="Andreopoulos B."/>
            <person name="Lipzen A."/>
            <person name="Chen C."/>
            <person name="Yanf M."/>
            <person name="Daum C."/>
            <person name="Ng V."/>
            <person name="Clum A."/>
            <person name="Steindorff A."/>
            <person name="Ohm R."/>
            <person name="Martin F."/>
            <person name="Silar P."/>
            <person name="Natvig D."/>
            <person name="Lalanne C."/>
            <person name="Gautier V."/>
            <person name="Ament-Velasquez S.L."/>
            <person name="Kruys A."/>
            <person name="Hutchinson M.I."/>
            <person name="Powell A.J."/>
            <person name="Barry K."/>
            <person name="Miller A.N."/>
            <person name="Grigoriev I.V."/>
            <person name="Debuchy R."/>
            <person name="Gladieux P."/>
            <person name="Thoren M.H."/>
            <person name="Johannesson H."/>
        </authorList>
    </citation>
    <scope>NUCLEOTIDE SEQUENCE</scope>
    <source>
        <strain evidence="3">SMH2532-1</strain>
    </source>
</reference>
<organism evidence="3 4">
    <name type="scientific">Cercophora newfieldiana</name>
    <dbReference type="NCBI Taxonomy" id="92897"/>
    <lineage>
        <taxon>Eukaryota</taxon>
        <taxon>Fungi</taxon>
        <taxon>Dikarya</taxon>
        <taxon>Ascomycota</taxon>
        <taxon>Pezizomycotina</taxon>
        <taxon>Sordariomycetes</taxon>
        <taxon>Sordariomycetidae</taxon>
        <taxon>Sordariales</taxon>
        <taxon>Lasiosphaeriaceae</taxon>
        <taxon>Cercophora</taxon>
    </lineage>
</organism>
<dbReference type="AlphaFoldDB" id="A0AA40CWF0"/>
<dbReference type="PANTHER" id="PTHR38644:SF1">
    <property type="entry name" value="EXPRESSED PROTEIN"/>
    <property type="match status" value="1"/>
</dbReference>
<evidence type="ECO:0000256" key="1">
    <source>
        <dbReference type="SAM" id="MobiDB-lite"/>
    </source>
</evidence>
<evidence type="ECO:0000313" key="3">
    <source>
        <dbReference type="EMBL" id="KAK0651683.1"/>
    </source>
</evidence>
<dbReference type="Pfam" id="PF23868">
    <property type="entry name" value="Mmc1_C"/>
    <property type="match status" value="1"/>
</dbReference>
<comment type="caution">
    <text evidence="3">The sequence shown here is derived from an EMBL/GenBank/DDBJ whole genome shotgun (WGS) entry which is preliminary data.</text>
</comment>
<name>A0AA40CWF0_9PEZI</name>
<keyword evidence="4" id="KW-1185">Reference proteome</keyword>
<feature type="region of interest" description="Disordered" evidence="1">
    <location>
        <begin position="38"/>
        <end position="68"/>
    </location>
</feature>
<dbReference type="PANTHER" id="PTHR38644">
    <property type="entry name" value="EXPRESSED PROTEIN"/>
    <property type="match status" value="1"/>
</dbReference>
<protein>
    <recommendedName>
        <fullName evidence="2">Mmc1 C-terminal domain-containing protein</fullName>
    </recommendedName>
</protein>
<evidence type="ECO:0000259" key="2">
    <source>
        <dbReference type="Pfam" id="PF23868"/>
    </source>
</evidence>
<sequence>MPPISGLRQAFGRSGALRQSRSSVCLFCSFTKHAGPSSLVPRRKPLGGSARRESTDTAATPTTTFSDPRRDLQDALLDLQTHAPNHVNLARVQLALRNLSQTPGYESIRVAFLGLKNGSNSGPTAKKLLKLALADPLNPPGEWEAQLEDHDLSQPLIVRVGAVEEHSEEKLEVAKGHSIPEIKVSSPPLNAGDLEMLLMEAGELAAAEHTGDALAVDDAILAPTVEISVSPKGILTPIATPVHMALLVGDGVLGAASVLSIPVLEGSDTITAAVNFKRLDADDLTGCPIVKVNLEAGEEGLELFRRDVGNAMKYQALWSESNVGRIGDWLRENVLPTENDATKTPVRNLIQSLLQNTSAKIQADETRGLFKAVAGDIPPDAVARLNQGLTEWAQNAHEELQERLEVAFASRAWRKLGWWKLFWRADDVGMLSSEMLSLQFLPGAEKSIIYLAGRVQEAGIAEGHTNHPLYSSPPPTTHSTAVVTQSEVKWPTHISFTRNYLQEKTVPALQALAQKLVLQSTGSTALTTALAGLTYLSAFGAYESGAIAALGLVWSLRRLQQKWETARDFWEGEVREEGRKAIRATEASIAQVLERASKSRSSEVEALDELRKAREIIQRAEDALARLP</sequence>
<dbReference type="InterPro" id="IPR056196">
    <property type="entry name" value="Mmc1_C"/>
</dbReference>
<feature type="compositionally biased region" description="Low complexity" evidence="1">
    <location>
        <begin position="56"/>
        <end position="66"/>
    </location>
</feature>
<feature type="domain" description="Mmc1 C-terminal" evidence="2">
    <location>
        <begin position="386"/>
        <end position="579"/>
    </location>
</feature>
<gene>
    <name evidence="3" type="ORF">B0T16DRAFT_387070</name>
</gene>
<dbReference type="EMBL" id="JAULSV010000002">
    <property type="protein sequence ID" value="KAK0651683.1"/>
    <property type="molecule type" value="Genomic_DNA"/>
</dbReference>
<dbReference type="Proteomes" id="UP001174936">
    <property type="component" value="Unassembled WGS sequence"/>
</dbReference>
<dbReference type="Pfam" id="PF23867">
    <property type="entry name" value="Mmc1_N"/>
    <property type="match status" value="1"/>
</dbReference>